<keyword evidence="3" id="KW-1185">Reference proteome</keyword>
<feature type="domain" description="F-box" evidence="1">
    <location>
        <begin position="21"/>
        <end position="62"/>
    </location>
</feature>
<dbReference type="InterPro" id="IPR001810">
    <property type="entry name" value="F-box_dom"/>
</dbReference>
<dbReference type="SUPFAM" id="SSF81383">
    <property type="entry name" value="F-box domain"/>
    <property type="match status" value="1"/>
</dbReference>
<name>A0ABC8VXG2_9POAL</name>
<reference evidence="2 3" key="2">
    <citation type="submission" date="2024-10" db="EMBL/GenBank/DDBJ databases">
        <authorList>
            <person name="Ryan C."/>
        </authorList>
    </citation>
    <scope>NUCLEOTIDE SEQUENCE [LARGE SCALE GENOMIC DNA]</scope>
</reference>
<evidence type="ECO:0000313" key="3">
    <source>
        <dbReference type="Proteomes" id="UP001497457"/>
    </source>
</evidence>
<dbReference type="Pfam" id="PF12937">
    <property type="entry name" value="F-box-like"/>
    <property type="match status" value="1"/>
</dbReference>
<dbReference type="Proteomes" id="UP001497457">
    <property type="component" value="Chromosome 11b"/>
</dbReference>
<dbReference type="SMART" id="SM00256">
    <property type="entry name" value="FBOX"/>
    <property type="match status" value="1"/>
</dbReference>
<dbReference type="Gene3D" id="1.20.1280.50">
    <property type="match status" value="1"/>
</dbReference>
<protein>
    <recommendedName>
        <fullName evidence="1">F-box domain-containing protein</fullName>
    </recommendedName>
</protein>
<proteinExistence type="predicted"/>
<evidence type="ECO:0000259" key="1">
    <source>
        <dbReference type="SMART" id="SM00256"/>
    </source>
</evidence>
<accession>A0ABC8VXG2</accession>
<dbReference type="AlphaFoldDB" id="A0ABC8VXG2"/>
<sequence>MLTGVERPTKGFGSARAAMDMNDDVLGLVLERVGSYASLIRAAAVCRRWRRAIADAAFLRRYRSLHAPAAVAGYYHNGYLPDWRKGGAGAPLFVPSSPRVVDPRRFSLDFIPGGAWDVKDSRGSLLLLMASPFATASVPFGSRDHLVCEPLTRRYKRIPFPPPGLDHSCRFLESYLLDGEANEEHGLKISMSNFRVLCTFSRGVGVATHAVVFAVNSPWSEKSIDHIAPNSVLSRLLGRGGGSWYFYGGDNVLIKLDGSTGEFSSSVLPAIEDWDVLISRYKCFVTDSRDGKPRIFAVVDGTMKVYARLDGADWALYKSVLLSEATRRLRAYQPSAFSLDPIVRTRGCGFVVLYPQFLMTWPFSIDLETMDTAPVACEMGEMVYRCELPTAMAAYFARRSLIEARAFNLQVDGVDTR</sequence>
<organism evidence="2 3">
    <name type="scientific">Urochloa decumbens</name>
    <dbReference type="NCBI Taxonomy" id="240449"/>
    <lineage>
        <taxon>Eukaryota</taxon>
        <taxon>Viridiplantae</taxon>
        <taxon>Streptophyta</taxon>
        <taxon>Embryophyta</taxon>
        <taxon>Tracheophyta</taxon>
        <taxon>Spermatophyta</taxon>
        <taxon>Magnoliopsida</taxon>
        <taxon>Liliopsida</taxon>
        <taxon>Poales</taxon>
        <taxon>Poaceae</taxon>
        <taxon>PACMAD clade</taxon>
        <taxon>Panicoideae</taxon>
        <taxon>Panicodae</taxon>
        <taxon>Paniceae</taxon>
        <taxon>Melinidinae</taxon>
        <taxon>Urochloa</taxon>
    </lineage>
</organism>
<gene>
    <name evidence="2" type="ORF">URODEC1_LOCUS7680</name>
</gene>
<reference evidence="3" key="1">
    <citation type="submission" date="2024-06" db="EMBL/GenBank/DDBJ databases">
        <authorList>
            <person name="Ryan C."/>
        </authorList>
    </citation>
    <scope>NUCLEOTIDE SEQUENCE [LARGE SCALE GENOMIC DNA]</scope>
</reference>
<dbReference type="InterPro" id="IPR036047">
    <property type="entry name" value="F-box-like_dom_sf"/>
</dbReference>
<evidence type="ECO:0000313" key="2">
    <source>
        <dbReference type="EMBL" id="CAL4898293.1"/>
    </source>
</evidence>
<dbReference type="PANTHER" id="PTHR33207">
    <property type="entry name" value="F-BOX DOMAIN CONTAINING PROTEIN-RELATED"/>
    <property type="match status" value="1"/>
</dbReference>
<dbReference type="EMBL" id="OZ075121">
    <property type="protein sequence ID" value="CAL4898293.1"/>
    <property type="molecule type" value="Genomic_DNA"/>
</dbReference>